<evidence type="ECO:0000313" key="3">
    <source>
        <dbReference type="Proteomes" id="UP001597237"/>
    </source>
</evidence>
<dbReference type="RefSeq" id="WP_377283972.1">
    <property type="nucleotide sequence ID" value="NZ_JBHRSI010000010.1"/>
</dbReference>
<keyword evidence="3" id="KW-1185">Reference proteome</keyword>
<accession>A0ABW4N488</accession>
<sequence length="301" mass="31151">MALPDRSALRRRLAWLAASFALLALAGLAIWLARPDDPAPVPAPPPAPPPAAPAPVTEALTREDIVQAVETALLPPLTDDGGVRPPSIPGQRFEVTLPVRCPEALGAATGANLTYTYDTVQSAVTLTARPQSWQGTALLAALAPAEAFEAVEGFWINPLPLAAPVCARAPSPPAQAAEPPEGAQAEPGKAAGAEKEEAAAESEPAPPPPQVALATFFEPGGSRAAQRRDRPYRVTRKAPPPTGPAPYNLVLSGRVALFEEGPAIRCRTPPGEPPACLVAVTFDRVAFVDAATGAVLAEWNG</sequence>
<protein>
    <submittedName>
        <fullName evidence="2">Uncharacterized protein</fullName>
    </submittedName>
</protein>
<evidence type="ECO:0000256" key="1">
    <source>
        <dbReference type="SAM" id="MobiDB-lite"/>
    </source>
</evidence>
<dbReference type="EMBL" id="JBHUEY010000001">
    <property type="protein sequence ID" value="MFD1783485.1"/>
    <property type="molecule type" value="Genomic_DNA"/>
</dbReference>
<feature type="region of interest" description="Disordered" evidence="1">
    <location>
        <begin position="170"/>
        <end position="246"/>
    </location>
</feature>
<dbReference type="Proteomes" id="UP001597237">
    <property type="component" value="Unassembled WGS sequence"/>
</dbReference>
<evidence type="ECO:0000313" key="2">
    <source>
        <dbReference type="EMBL" id="MFD1783485.1"/>
    </source>
</evidence>
<proteinExistence type="predicted"/>
<feature type="compositionally biased region" description="Low complexity" evidence="1">
    <location>
        <begin position="174"/>
        <end position="191"/>
    </location>
</feature>
<gene>
    <name evidence="2" type="ORF">ACFSC0_08790</name>
</gene>
<name>A0ABW4N488_9CAUL</name>
<reference evidence="3" key="1">
    <citation type="journal article" date="2019" name="Int. J. Syst. Evol. Microbiol.">
        <title>The Global Catalogue of Microorganisms (GCM) 10K type strain sequencing project: providing services to taxonomists for standard genome sequencing and annotation.</title>
        <authorList>
            <consortium name="The Broad Institute Genomics Platform"/>
            <consortium name="The Broad Institute Genome Sequencing Center for Infectious Disease"/>
            <person name="Wu L."/>
            <person name="Ma J."/>
        </authorList>
    </citation>
    <scope>NUCLEOTIDE SEQUENCE [LARGE SCALE GENOMIC DNA]</scope>
    <source>
        <strain evidence="3">DFY28</strain>
    </source>
</reference>
<organism evidence="2 3">
    <name type="scientific">Phenylobacterium terrae</name>
    <dbReference type="NCBI Taxonomy" id="2665495"/>
    <lineage>
        <taxon>Bacteria</taxon>
        <taxon>Pseudomonadati</taxon>
        <taxon>Pseudomonadota</taxon>
        <taxon>Alphaproteobacteria</taxon>
        <taxon>Caulobacterales</taxon>
        <taxon>Caulobacteraceae</taxon>
        <taxon>Phenylobacterium</taxon>
    </lineage>
</organism>
<comment type="caution">
    <text evidence="2">The sequence shown here is derived from an EMBL/GenBank/DDBJ whole genome shotgun (WGS) entry which is preliminary data.</text>
</comment>